<dbReference type="InterPro" id="IPR005467">
    <property type="entry name" value="His_kinase_dom"/>
</dbReference>
<name>A0A1L7I1W3_9FLAO</name>
<keyword evidence="1" id="KW-0808">Transferase</keyword>
<evidence type="ECO:0000313" key="1">
    <source>
        <dbReference type="EMBL" id="APU67571.1"/>
    </source>
</evidence>
<dbReference type="Pfam" id="PF02518">
    <property type="entry name" value="HATPase_c"/>
    <property type="match status" value="1"/>
</dbReference>
<dbReference type="EC" id="2.7.3.-" evidence="1"/>
<dbReference type="STRING" id="1229726.GRFL_0847"/>
<evidence type="ECO:0000313" key="2">
    <source>
        <dbReference type="Proteomes" id="UP000186230"/>
    </source>
</evidence>
<dbReference type="GO" id="GO:0016020">
    <property type="term" value="C:membrane"/>
    <property type="evidence" value="ECO:0007669"/>
    <property type="project" value="InterPro"/>
</dbReference>
<sequence length="231" mass="26540">MVWDIYIPGLFMMIQFGFLFAYEHYRENQKKLLVEGELRQAALKSELSAIKAQLNPHFLYNVFNTINASVPAENEKTRQLIAELSDLFRYQLQATKEDLVPLRDEISFVKKYLDLEKARFEERLRVEIDVEDGLMQEKVPPMILQPLVENSVKHGLSSLIDGGKITIRIFRKEGKLKFVISDTGVGIQNKEAIFHSGIGLQNTRKRLQKMYNSTVEVSDNEPSGLTISFSI</sequence>
<dbReference type="PROSITE" id="PS50109">
    <property type="entry name" value="HIS_KIN"/>
    <property type="match status" value="1"/>
</dbReference>
<reference evidence="1 2" key="1">
    <citation type="submission" date="2016-07" db="EMBL/GenBank/DDBJ databases">
        <title>Multi-omics approach to identify versatile polysaccharide utilization systems of a marine flavobacterium Gramella flava.</title>
        <authorList>
            <person name="Tang K."/>
        </authorList>
    </citation>
    <scope>NUCLEOTIDE SEQUENCE [LARGE SCALE GENOMIC DNA]</scope>
    <source>
        <strain evidence="1 2">JLT2011</strain>
    </source>
</reference>
<dbReference type="Proteomes" id="UP000186230">
    <property type="component" value="Chromosome"/>
</dbReference>
<dbReference type="PANTHER" id="PTHR34220:SF7">
    <property type="entry name" value="SENSOR HISTIDINE KINASE YPDA"/>
    <property type="match status" value="1"/>
</dbReference>
<dbReference type="SUPFAM" id="SSF55874">
    <property type="entry name" value="ATPase domain of HSP90 chaperone/DNA topoisomerase II/histidine kinase"/>
    <property type="match status" value="1"/>
</dbReference>
<dbReference type="GO" id="GO:0000155">
    <property type="term" value="F:phosphorelay sensor kinase activity"/>
    <property type="evidence" value="ECO:0007669"/>
    <property type="project" value="InterPro"/>
</dbReference>
<dbReference type="InterPro" id="IPR003594">
    <property type="entry name" value="HATPase_dom"/>
</dbReference>
<dbReference type="Gene3D" id="3.30.565.10">
    <property type="entry name" value="Histidine kinase-like ATPase, C-terminal domain"/>
    <property type="match status" value="1"/>
</dbReference>
<accession>A0A1L7I1W3</accession>
<dbReference type="InterPro" id="IPR036890">
    <property type="entry name" value="HATPase_C_sf"/>
</dbReference>
<dbReference type="Pfam" id="PF06580">
    <property type="entry name" value="His_kinase"/>
    <property type="match status" value="1"/>
</dbReference>
<dbReference type="InterPro" id="IPR050640">
    <property type="entry name" value="Bact_2-comp_sensor_kinase"/>
</dbReference>
<dbReference type="InterPro" id="IPR010559">
    <property type="entry name" value="Sig_transdc_His_kin_internal"/>
</dbReference>
<dbReference type="KEGG" id="gfl:GRFL_0847"/>
<proteinExistence type="predicted"/>
<dbReference type="AlphaFoldDB" id="A0A1L7I1W3"/>
<dbReference type="PANTHER" id="PTHR34220">
    <property type="entry name" value="SENSOR HISTIDINE KINASE YPDA"/>
    <property type="match status" value="1"/>
</dbReference>
<keyword evidence="1" id="KW-0418">Kinase</keyword>
<organism evidence="1 2">
    <name type="scientific">Christiangramia flava JLT2011</name>
    <dbReference type="NCBI Taxonomy" id="1229726"/>
    <lineage>
        <taxon>Bacteria</taxon>
        <taxon>Pseudomonadati</taxon>
        <taxon>Bacteroidota</taxon>
        <taxon>Flavobacteriia</taxon>
        <taxon>Flavobacteriales</taxon>
        <taxon>Flavobacteriaceae</taxon>
        <taxon>Christiangramia</taxon>
    </lineage>
</organism>
<gene>
    <name evidence="1" type="ORF">GRFL_0847</name>
</gene>
<protein>
    <submittedName>
        <fullName evidence="1">Autolysin sensor kinase</fullName>
        <ecNumber evidence="1">2.7.3.-</ecNumber>
    </submittedName>
</protein>
<keyword evidence="2" id="KW-1185">Reference proteome</keyword>
<dbReference type="EMBL" id="CP016359">
    <property type="protein sequence ID" value="APU67571.1"/>
    <property type="molecule type" value="Genomic_DNA"/>
</dbReference>